<evidence type="ECO:0008006" key="7">
    <source>
        <dbReference type="Google" id="ProtNLM"/>
    </source>
</evidence>
<protein>
    <recommendedName>
        <fullName evidence="7">NAD(P)-binding protein</fullName>
    </recommendedName>
</protein>
<organism evidence="5 6">
    <name type="scientific">Armillaria novae-zelandiae</name>
    <dbReference type="NCBI Taxonomy" id="153914"/>
    <lineage>
        <taxon>Eukaryota</taxon>
        <taxon>Fungi</taxon>
        <taxon>Dikarya</taxon>
        <taxon>Basidiomycota</taxon>
        <taxon>Agaricomycotina</taxon>
        <taxon>Agaricomycetes</taxon>
        <taxon>Agaricomycetidae</taxon>
        <taxon>Agaricales</taxon>
        <taxon>Marasmiineae</taxon>
        <taxon>Physalacriaceae</taxon>
        <taxon>Armillaria</taxon>
    </lineage>
</organism>
<dbReference type="InterPro" id="IPR020904">
    <property type="entry name" value="Sc_DH/Rdtase_CS"/>
</dbReference>
<evidence type="ECO:0000256" key="1">
    <source>
        <dbReference type="ARBA" id="ARBA00006484"/>
    </source>
</evidence>
<dbReference type="PRINTS" id="PR00081">
    <property type="entry name" value="GDHRDH"/>
</dbReference>
<dbReference type="InterPro" id="IPR002347">
    <property type="entry name" value="SDR_fam"/>
</dbReference>
<comment type="caution">
    <text evidence="5">The sequence shown here is derived from an EMBL/GenBank/DDBJ whole genome shotgun (WGS) entry which is preliminary data.</text>
</comment>
<keyword evidence="6" id="KW-1185">Reference proteome</keyword>
<comment type="similarity">
    <text evidence="1">Belongs to the short-chain dehydrogenases/reductases (SDR) family.</text>
</comment>
<evidence type="ECO:0000256" key="2">
    <source>
        <dbReference type="ARBA" id="ARBA00022857"/>
    </source>
</evidence>
<feature type="region of interest" description="Disordered" evidence="4">
    <location>
        <begin position="1"/>
        <end position="20"/>
    </location>
</feature>
<dbReference type="PANTHER" id="PTHR43618:SF4">
    <property type="entry name" value="SHORT CHAIN DEHYDROGENASE_REDUCTASE FAMILY (AFU_ORTHOLOGUE AFUA_7G04540)"/>
    <property type="match status" value="1"/>
</dbReference>
<feature type="region of interest" description="Disordered" evidence="4">
    <location>
        <begin position="244"/>
        <end position="275"/>
    </location>
</feature>
<dbReference type="PRINTS" id="PR00080">
    <property type="entry name" value="SDRFAMILY"/>
</dbReference>
<dbReference type="EMBL" id="JAUEPR010000033">
    <property type="protein sequence ID" value="KAK0473470.1"/>
    <property type="molecule type" value="Genomic_DNA"/>
</dbReference>
<dbReference type="Gene3D" id="3.40.50.720">
    <property type="entry name" value="NAD(P)-binding Rossmann-like Domain"/>
    <property type="match status" value="1"/>
</dbReference>
<dbReference type="InterPro" id="IPR036291">
    <property type="entry name" value="NAD(P)-bd_dom_sf"/>
</dbReference>
<dbReference type="AlphaFoldDB" id="A0AA39NX32"/>
<evidence type="ECO:0000256" key="4">
    <source>
        <dbReference type="SAM" id="MobiDB-lite"/>
    </source>
</evidence>
<dbReference type="PANTHER" id="PTHR43618">
    <property type="entry name" value="7-ALPHA-HYDROXYSTEROID DEHYDROGENASE"/>
    <property type="match status" value="1"/>
</dbReference>
<dbReference type="Proteomes" id="UP001175227">
    <property type="component" value="Unassembled WGS sequence"/>
</dbReference>
<dbReference type="PROSITE" id="PS00061">
    <property type="entry name" value="ADH_SHORT"/>
    <property type="match status" value="1"/>
</dbReference>
<reference evidence="5" key="1">
    <citation type="submission" date="2023-06" db="EMBL/GenBank/DDBJ databases">
        <authorList>
            <consortium name="Lawrence Berkeley National Laboratory"/>
            <person name="Ahrendt S."/>
            <person name="Sahu N."/>
            <person name="Indic B."/>
            <person name="Wong-Bajracharya J."/>
            <person name="Merenyi Z."/>
            <person name="Ke H.-M."/>
            <person name="Monk M."/>
            <person name="Kocsube S."/>
            <person name="Drula E."/>
            <person name="Lipzen A."/>
            <person name="Balint B."/>
            <person name="Henrissat B."/>
            <person name="Andreopoulos B."/>
            <person name="Martin F.M."/>
            <person name="Harder C.B."/>
            <person name="Rigling D."/>
            <person name="Ford K.L."/>
            <person name="Foster G.D."/>
            <person name="Pangilinan J."/>
            <person name="Papanicolaou A."/>
            <person name="Barry K."/>
            <person name="LaButti K."/>
            <person name="Viragh M."/>
            <person name="Koriabine M."/>
            <person name="Yan M."/>
            <person name="Riley R."/>
            <person name="Champramary S."/>
            <person name="Plett K.L."/>
            <person name="Tsai I.J."/>
            <person name="Slot J."/>
            <person name="Sipos G."/>
            <person name="Plett J."/>
            <person name="Nagy L.G."/>
            <person name="Grigoriev I.V."/>
        </authorList>
    </citation>
    <scope>NUCLEOTIDE SEQUENCE</scope>
    <source>
        <strain evidence="5">ICMP 16352</strain>
    </source>
</reference>
<feature type="compositionally biased region" description="Polar residues" evidence="4">
    <location>
        <begin position="1"/>
        <end position="16"/>
    </location>
</feature>
<sequence length="349" mass="38555">MDSSQNGDAPHPSSSPLPRFSTIKADMFPRKLCQTQHVELFSEPKFTIGDLFNVTDWVGVVNGGGTGIGIHISPSFANNGARVYITGRRQDMFQQAVNSWGTSCKESVQALVETILRQEKHVDVLVNSASIATRTSDVEKGEVSGKDLAKEMWQLTPDDWLDVQHLTSVAFLPLLNATSSSRSEHTGTIIDISLISGITTNSHQFQYNVSKAASIQLTTLLAQEFRRPKITVRVNSIASGIFPTGMADSESNERNKSTVTSRRGHKEGIPAGRAGQDEDMAQAALMLPINQYAYGQTIVIDRGYLFVRGQVRSPMFLPPRTKRTPSSSPEWYKTLFATRIRCDVELRDH</sequence>
<keyword evidence="3" id="KW-0560">Oxidoreductase</keyword>
<evidence type="ECO:0000313" key="5">
    <source>
        <dbReference type="EMBL" id="KAK0473470.1"/>
    </source>
</evidence>
<evidence type="ECO:0000313" key="6">
    <source>
        <dbReference type="Proteomes" id="UP001175227"/>
    </source>
</evidence>
<proteinExistence type="inferred from homology"/>
<gene>
    <name evidence="5" type="ORF">IW261DRAFT_1569884</name>
</gene>
<evidence type="ECO:0000256" key="3">
    <source>
        <dbReference type="ARBA" id="ARBA00023002"/>
    </source>
</evidence>
<accession>A0AA39NX32</accession>
<keyword evidence="2" id="KW-0521">NADP</keyword>
<name>A0AA39NX32_9AGAR</name>
<dbReference type="SUPFAM" id="SSF51735">
    <property type="entry name" value="NAD(P)-binding Rossmann-fold domains"/>
    <property type="match status" value="1"/>
</dbReference>
<dbReference type="CDD" id="cd05233">
    <property type="entry name" value="SDR_c"/>
    <property type="match status" value="1"/>
</dbReference>
<dbReference type="GO" id="GO:0016491">
    <property type="term" value="F:oxidoreductase activity"/>
    <property type="evidence" value="ECO:0007669"/>
    <property type="project" value="UniProtKB-KW"/>
</dbReference>
<dbReference type="InterPro" id="IPR052178">
    <property type="entry name" value="Sec_Metab_Biosynth_SDR"/>
</dbReference>
<dbReference type="Pfam" id="PF13561">
    <property type="entry name" value="adh_short_C2"/>
    <property type="match status" value="1"/>
</dbReference>